<keyword evidence="6" id="KW-1185">Reference proteome</keyword>
<dbReference type="PANTHER" id="PTHR30024">
    <property type="entry name" value="ALIPHATIC SULFONATES-BINDING PROTEIN-RELATED"/>
    <property type="match status" value="1"/>
</dbReference>
<reference evidence="6" key="1">
    <citation type="journal article" date="2019" name="Int. J. Syst. Evol. Microbiol.">
        <title>The Global Catalogue of Microorganisms (GCM) 10K type strain sequencing project: providing services to taxonomists for standard genome sequencing and annotation.</title>
        <authorList>
            <consortium name="The Broad Institute Genomics Platform"/>
            <consortium name="The Broad Institute Genome Sequencing Center for Infectious Disease"/>
            <person name="Wu L."/>
            <person name="Ma J."/>
        </authorList>
    </citation>
    <scope>NUCLEOTIDE SEQUENCE [LARGE SCALE GENOMIC DNA]</scope>
    <source>
        <strain evidence="6">NBRC 109341</strain>
    </source>
</reference>
<gene>
    <name evidence="5" type="ORF">GCM10007935_39770</name>
</gene>
<proteinExistence type="inferred from homology"/>
<organism evidence="5 6">
    <name type="scientific">Hydrogenophaga electricum</name>
    <dbReference type="NCBI Taxonomy" id="1230953"/>
    <lineage>
        <taxon>Bacteria</taxon>
        <taxon>Pseudomonadati</taxon>
        <taxon>Pseudomonadota</taxon>
        <taxon>Betaproteobacteria</taxon>
        <taxon>Burkholderiales</taxon>
        <taxon>Comamonadaceae</taxon>
        <taxon>Hydrogenophaga</taxon>
    </lineage>
</organism>
<dbReference type="InterPro" id="IPR015168">
    <property type="entry name" value="SsuA/THI5"/>
</dbReference>
<dbReference type="EMBL" id="BSPB01000063">
    <property type="protein sequence ID" value="GLS16535.1"/>
    <property type="molecule type" value="Genomic_DNA"/>
</dbReference>
<evidence type="ECO:0000256" key="3">
    <source>
        <dbReference type="ARBA" id="ARBA00022729"/>
    </source>
</evidence>
<evidence type="ECO:0000313" key="5">
    <source>
        <dbReference type="EMBL" id="GLS16535.1"/>
    </source>
</evidence>
<evidence type="ECO:0000259" key="4">
    <source>
        <dbReference type="Pfam" id="PF09084"/>
    </source>
</evidence>
<protein>
    <submittedName>
        <fullName evidence="5">ABC transporter substrate-binding protein</fullName>
    </submittedName>
</protein>
<dbReference type="SUPFAM" id="SSF53850">
    <property type="entry name" value="Periplasmic binding protein-like II"/>
    <property type="match status" value="1"/>
</dbReference>
<keyword evidence="3" id="KW-0732">Signal</keyword>
<evidence type="ECO:0000313" key="6">
    <source>
        <dbReference type="Proteomes" id="UP001156903"/>
    </source>
</evidence>
<evidence type="ECO:0000256" key="2">
    <source>
        <dbReference type="ARBA" id="ARBA00010742"/>
    </source>
</evidence>
<comment type="caution">
    <text evidence="5">The sequence shown here is derived from an EMBL/GenBank/DDBJ whole genome shotgun (WGS) entry which is preliminary data.</text>
</comment>
<accession>A0ABQ6C8Y8</accession>
<dbReference type="RefSeq" id="WP_284309251.1">
    <property type="nucleotide sequence ID" value="NZ_BSPB01000063.1"/>
</dbReference>
<sequence length="309" mass="32649">MLAIDRRESFAYLPLTLADRLGYFAEEGLEVHIRDWGTPAAALQAVQAGASDVLVGAYDAVLQTAGRASALSAFVVLSRAPQLVLGVARGMTHYRSFRDLRGKRVGVTGLGSPSHRLTRLLLSRAGIAANEVQYDVLSANGGALTALRAGHVDAVCYTDPTITLLEQGGDLRVVADTRTVRGCQDAFGGPLPSVCLAASGDFLATHAGVAQSLTHALVRALKWLQTAGPSDLIKAVPEAYFQGDRAVYLAALSRGQEAWVPDGLMPEGGPLTVARALTQLDGTPMPSSAELERSFTNTLARKAKARFRA</sequence>
<dbReference type="Proteomes" id="UP001156903">
    <property type="component" value="Unassembled WGS sequence"/>
</dbReference>
<dbReference type="Gene3D" id="3.40.190.10">
    <property type="entry name" value="Periplasmic binding protein-like II"/>
    <property type="match status" value="2"/>
</dbReference>
<comment type="similarity">
    <text evidence="2">Belongs to the bacterial solute-binding protein SsuA/TauA family.</text>
</comment>
<feature type="domain" description="SsuA/THI5-like" evidence="4">
    <location>
        <begin position="12"/>
        <end position="224"/>
    </location>
</feature>
<dbReference type="PANTHER" id="PTHR30024:SF47">
    <property type="entry name" value="TAURINE-BINDING PERIPLASMIC PROTEIN"/>
    <property type="match status" value="1"/>
</dbReference>
<dbReference type="Pfam" id="PF09084">
    <property type="entry name" value="NMT1"/>
    <property type="match status" value="1"/>
</dbReference>
<evidence type="ECO:0000256" key="1">
    <source>
        <dbReference type="ARBA" id="ARBA00004418"/>
    </source>
</evidence>
<name>A0ABQ6C8Y8_9BURK</name>
<comment type="subcellular location">
    <subcellularLocation>
        <location evidence="1">Periplasm</location>
    </subcellularLocation>
</comment>